<dbReference type="GO" id="GO:0008967">
    <property type="term" value="F:phosphoglycolate phosphatase activity"/>
    <property type="evidence" value="ECO:0007669"/>
    <property type="project" value="TreeGrafter"/>
</dbReference>
<dbReference type="InterPro" id="IPR041492">
    <property type="entry name" value="HAD_2"/>
</dbReference>
<proteinExistence type="predicted"/>
<dbReference type="Gene3D" id="1.10.150.240">
    <property type="entry name" value="Putative phosphatase, domain 2"/>
    <property type="match status" value="1"/>
</dbReference>
<protein>
    <submittedName>
        <fullName evidence="3">HAD superfamily hydrolase (TIGR01509 family)/HAD superfamily hydrolase (TIGR01549 family)</fullName>
    </submittedName>
</protein>
<dbReference type="NCBIfam" id="TIGR01549">
    <property type="entry name" value="HAD-SF-IA-v1"/>
    <property type="match status" value="1"/>
</dbReference>
<keyword evidence="2" id="KW-0460">Magnesium</keyword>
<evidence type="ECO:0000313" key="4">
    <source>
        <dbReference type="Proteomes" id="UP000255326"/>
    </source>
</evidence>
<dbReference type="SFLD" id="SFLDG01135">
    <property type="entry name" value="C1.5.6:_HAD__Beta-PGM__Phospha"/>
    <property type="match status" value="1"/>
</dbReference>
<organism evidence="3 4">
    <name type="scientific">Falsibacillus pallidus</name>
    <dbReference type="NCBI Taxonomy" id="493781"/>
    <lineage>
        <taxon>Bacteria</taxon>
        <taxon>Bacillati</taxon>
        <taxon>Bacillota</taxon>
        <taxon>Bacilli</taxon>
        <taxon>Bacillales</taxon>
        <taxon>Bacillaceae</taxon>
        <taxon>Falsibacillus</taxon>
    </lineage>
</organism>
<evidence type="ECO:0000256" key="1">
    <source>
        <dbReference type="ARBA" id="ARBA00022801"/>
    </source>
</evidence>
<keyword evidence="1 3" id="KW-0378">Hydrolase</keyword>
<dbReference type="EMBL" id="QQAY01000005">
    <property type="protein sequence ID" value="RDI42218.1"/>
    <property type="molecule type" value="Genomic_DNA"/>
</dbReference>
<dbReference type="GO" id="GO:0006281">
    <property type="term" value="P:DNA repair"/>
    <property type="evidence" value="ECO:0007669"/>
    <property type="project" value="TreeGrafter"/>
</dbReference>
<dbReference type="Proteomes" id="UP000255326">
    <property type="component" value="Unassembled WGS sequence"/>
</dbReference>
<gene>
    <name evidence="3" type="ORF">DFR59_10557</name>
</gene>
<evidence type="ECO:0000256" key="2">
    <source>
        <dbReference type="ARBA" id="ARBA00022842"/>
    </source>
</evidence>
<dbReference type="InterPro" id="IPR036412">
    <property type="entry name" value="HAD-like_sf"/>
</dbReference>
<dbReference type="RefSeq" id="WP_114745611.1">
    <property type="nucleotide sequence ID" value="NZ_QQAY01000005.1"/>
</dbReference>
<dbReference type="PANTHER" id="PTHR43434:SF25">
    <property type="entry name" value="PHOSPHOGLYCOLATE PHOSPHATASE"/>
    <property type="match status" value="1"/>
</dbReference>
<dbReference type="SFLD" id="SFLDS00003">
    <property type="entry name" value="Haloacid_Dehalogenase"/>
    <property type="match status" value="1"/>
</dbReference>
<dbReference type="PANTHER" id="PTHR43434">
    <property type="entry name" value="PHOSPHOGLYCOLATE PHOSPHATASE"/>
    <property type="match status" value="1"/>
</dbReference>
<sequence>MYKHVMWDFDGTLFDSYPIMGKIFQESLLIIGIDEPLDEILKHMKVSMTEAFNHYEKTYQINDEFKENYHAKRTKQEIDMAEPFQGALEICRYIHESGGNNYLYTHRGQSSIVMLKKFGMYDYFTDFITSEHGFERKPKPDAIQFLLDKHGINKEEAIMVGDRYLDILAAKNAGISACYFSENGDTSSHADYNITDFEQLRSLLQATHK</sequence>
<dbReference type="InterPro" id="IPR023214">
    <property type="entry name" value="HAD_sf"/>
</dbReference>
<dbReference type="AlphaFoldDB" id="A0A370GEI9"/>
<name>A0A370GEI9_9BACI</name>
<dbReference type="Gene3D" id="3.40.50.1000">
    <property type="entry name" value="HAD superfamily/HAD-like"/>
    <property type="match status" value="1"/>
</dbReference>
<dbReference type="Pfam" id="PF13419">
    <property type="entry name" value="HAD_2"/>
    <property type="match status" value="1"/>
</dbReference>
<keyword evidence="4" id="KW-1185">Reference proteome</keyword>
<evidence type="ECO:0000313" key="3">
    <source>
        <dbReference type="EMBL" id="RDI42218.1"/>
    </source>
</evidence>
<accession>A0A370GEI9</accession>
<dbReference type="InterPro" id="IPR023198">
    <property type="entry name" value="PGP-like_dom2"/>
</dbReference>
<dbReference type="GO" id="GO:0005829">
    <property type="term" value="C:cytosol"/>
    <property type="evidence" value="ECO:0007669"/>
    <property type="project" value="TreeGrafter"/>
</dbReference>
<dbReference type="InterPro" id="IPR050155">
    <property type="entry name" value="HAD-like_hydrolase_sf"/>
</dbReference>
<dbReference type="InterPro" id="IPR006439">
    <property type="entry name" value="HAD-SF_hydro_IA"/>
</dbReference>
<dbReference type="SFLD" id="SFLDG01129">
    <property type="entry name" value="C1.5:_HAD__Beta-PGM__Phosphata"/>
    <property type="match status" value="1"/>
</dbReference>
<dbReference type="SUPFAM" id="SSF56784">
    <property type="entry name" value="HAD-like"/>
    <property type="match status" value="1"/>
</dbReference>
<dbReference type="OrthoDB" id="9807630at2"/>
<reference evidence="3 4" key="1">
    <citation type="submission" date="2018-07" db="EMBL/GenBank/DDBJ databases">
        <title>Genomic Encyclopedia of Type Strains, Phase IV (KMG-IV): sequencing the most valuable type-strain genomes for metagenomic binning, comparative biology and taxonomic classification.</title>
        <authorList>
            <person name="Goeker M."/>
        </authorList>
    </citation>
    <scope>NUCLEOTIDE SEQUENCE [LARGE SCALE GENOMIC DNA]</scope>
    <source>
        <strain evidence="3 4">DSM 25281</strain>
    </source>
</reference>
<comment type="caution">
    <text evidence="3">The sequence shown here is derived from an EMBL/GenBank/DDBJ whole genome shotgun (WGS) entry which is preliminary data.</text>
</comment>